<name>A0A1M7EGU5_9GAMM</name>
<dbReference type="Gene3D" id="1.20.81.30">
    <property type="entry name" value="Type II secretion system (T2SS), domain F"/>
    <property type="match status" value="2"/>
</dbReference>
<keyword evidence="3 9" id="KW-0813">Transport</keyword>
<feature type="transmembrane region" description="Helical" evidence="10">
    <location>
        <begin position="176"/>
        <end position="195"/>
    </location>
</feature>
<dbReference type="GO" id="GO:0015628">
    <property type="term" value="P:protein secretion by the type II secretion system"/>
    <property type="evidence" value="ECO:0007669"/>
    <property type="project" value="TreeGrafter"/>
</dbReference>
<comment type="subcellular location">
    <subcellularLocation>
        <location evidence="1 9">Cell inner membrane</location>
        <topology evidence="1 9">Multi-pass membrane protein</topology>
    </subcellularLocation>
</comment>
<evidence type="ECO:0000313" key="13">
    <source>
        <dbReference type="Proteomes" id="UP000190911"/>
    </source>
</evidence>
<dbReference type="GO" id="GO:0005886">
    <property type="term" value="C:plasma membrane"/>
    <property type="evidence" value="ECO:0007669"/>
    <property type="project" value="UniProtKB-SubCell"/>
</dbReference>
<keyword evidence="5" id="KW-0997">Cell inner membrane</keyword>
<dbReference type="InterPro" id="IPR042094">
    <property type="entry name" value="T2SS_GspF_sf"/>
</dbReference>
<evidence type="ECO:0000256" key="10">
    <source>
        <dbReference type="SAM" id="Phobius"/>
    </source>
</evidence>
<dbReference type="InterPro" id="IPR018076">
    <property type="entry name" value="T2SS_GspF_dom"/>
</dbReference>
<dbReference type="EMBL" id="LT670847">
    <property type="protein sequence ID" value="SHL90937.1"/>
    <property type="molecule type" value="Genomic_DNA"/>
</dbReference>
<evidence type="ECO:0000256" key="6">
    <source>
        <dbReference type="ARBA" id="ARBA00022692"/>
    </source>
</evidence>
<evidence type="ECO:0000259" key="11">
    <source>
        <dbReference type="Pfam" id="PF00482"/>
    </source>
</evidence>
<proteinExistence type="inferred from homology"/>
<feature type="domain" description="Type II secretion system protein GspF" evidence="11">
    <location>
        <begin position="76"/>
        <end position="199"/>
    </location>
</feature>
<feature type="domain" description="Type II secretion system protein GspF" evidence="11">
    <location>
        <begin position="280"/>
        <end position="402"/>
    </location>
</feature>
<comment type="similarity">
    <text evidence="2 9">Belongs to the GSP F family.</text>
</comment>
<evidence type="ECO:0000256" key="3">
    <source>
        <dbReference type="ARBA" id="ARBA00022448"/>
    </source>
</evidence>
<dbReference type="InterPro" id="IPR003004">
    <property type="entry name" value="GspF/PilC"/>
</dbReference>
<dbReference type="Pfam" id="PF00482">
    <property type="entry name" value="T2SSF"/>
    <property type="match status" value="2"/>
</dbReference>
<evidence type="ECO:0000256" key="1">
    <source>
        <dbReference type="ARBA" id="ARBA00004429"/>
    </source>
</evidence>
<evidence type="ECO:0000256" key="4">
    <source>
        <dbReference type="ARBA" id="ARBA00022475"/>
    </source>
</evidence>
<dbReference type="PANTHER" id="PTHR30012:SF7">
    <property type="entry name" value="PROTEIN TRANSPORT PROTEIN HOFC HOMOLOG"/>
    <property type="match status" value="1"/>
</dbReference>
<feature type="transmembrane region" description="Helical" evidence="10">
    <location>
        <begin position="227"/>
        <end position="244"/>
    </location>
</feature>
<dbReference type="FunFam" id="1.20.81.30:FF:000001">
    <property type="entry name" value="Type II secretion system protein F"/>
    <property type="match status" value="2"/>
</dbReference>
<evidence type="ECO:0000256" key="7">
    <source>
        <dbReference type="ARBA" id="ARBA00022989"/>
    </source>
</evidence>
<gene>
    <name evidence="12" type="ORF">SAMN05878437_0210</name>
</gene>
<accession>A0A1M7EGU5</accession>
<dbReference type="AlphaFoldDB" id="A0A1M7EGU5"/>
<keyword evidence="8 10" id="KW-0472">Membrane</keyword>
<evidence type="ECO:0000256" key="5">
    <source>
        <dbReference type="ARBA" id="ARBA00022519"/>
    </source>
</evidence>
<dbReference type="PRINTS" id="PR00812">
    <property type="entry name" value="BCTERIALGSPF"/>
</dbReference>
<reference evidence="12 13" key="1">
    <citation type="submission" date="2016-11" db="EMBL/GenBank/DDBJ databases">
        <authorList>
            <person name="Jaros S."/>
            <person name="Januszkiewicz K."/>
            <person name="Wedrychowicz H."/>
        </authorList>
    </citation>
    <scope>NUCLEOTIDE SEQUENCE [LARGE SCALE GENOMIC DNA]</scope>
    <source>
        <strain evidence="12 13">ACAM 12</strain>
    </source>
</reference>
<dbReference type="OrthoDB" id="9805682at2"/>
<evidence type="ECO:0000256" key="8">
    <source>
        <dbReference type="ARBA" id="ARBA00023136"/>
    </source>
</evidence>
<sequence>MAQSHRKRRTPAIQLYRFKWSGKSTSGRKLSGEMVSRSKTEVGTELKRHDIIIRRVRKTSSLHGRGRIKAQDIAVFARQMATMIRAGVPLLQALHIVTESIEKPVMVLLIQQMINEVSAGASFSDALRRHPRHFDQLFINLVEAGEQAGALDQMLERIATYKEKVEMLKGRVKKAMWYPAAVMSIGMGITMLLLIKVVPQFEDMFHSFGAELPAMTRMTLHLSELAQAYWLHAVGGLAAGIFLLRRAARRSPKLAYRLHFLLLRLPIVGDILKKSAVARFSRTLATTFAAGVPLVEALQTCSGATGNKVYQRAVMQARQDVATGQPLHFSMRMTNQFPSLVVQMISIGEESGALDAMLNRVADYYEEEVDNKVDALTSLMEPVIIVVLGVLVGGVVVSMYLPIINLGTAL</sequence>
<dbReference type="Proteomes" id="UP000190911">
    <property type="component" value="Chromosome I"/>
</dbReference>
<protein>
    <submittedName>
        <fullName evidence="12">Type IV pilus assembly protein PilC</fullName>
    </submittedName>
</protein>
<keyword evidence="6 9" id="KW-0812">Transmembrane</keyword>
<dbReference type="PROSITE" id="PS00874">
    <property type="entry name" value="T2SP_F"/>
    <property type="match status" value="1"/>
</dbReference>
<evidence type="ECO:0000256" key="2">
    <source>
        <dbReference type="ARBA" id="ARBA00005745"/>
    </source>
</evidence>
<dbReference type="InParanoid" id="A0A1M7EGU5"/>
<feature type="transmembrane region" description="Helical" evidence="10">
    <location>
        <begin position="383"/>
        <end position="404"/>
    </location>
</feature>
<dbReference type="STRING" id="29571.SAMN05878437_0210"/>
<dbReference type="FunCoup" id="A0A1M7EGU5">
    <property type="interactions" value="267"/>
</dbReference>
<dbReference type="PANTHER" id="PTHR30012">
    <property type="entry name" value="GENERAL SECRETION PATHWAY PROTEIN"/>
    <property type="match status" value="1"/>
</dbReference>
<keyword evidence="7 10" id="KW-1133">Transmembrane helix</keyword>
<evidence type="ECO:0000313" key="12">
    <source>
        <dbReference type="EMBL" id="SHL90937.1"/>
    </source>
</evidence>
<evidence type="ECO:0000256" key="9">
    <source>
        <dbReference type="RuleBase" id="RU003923"/>
    </source>
</evidence>
<dbReference type="InterPro" id="IPR001992">
    <property type="entry name" value="T2SS_GspF/T4SS_PilC_CS"/>
</dbReference>
<dbReference type="RefSeq" id="WP_079550560.1">
    <property type="nucleotide sequence ID" value="NZ_LT670847.1"/>
</dbReference>
<organism evidence="12 13">
    <name type="scientific">Vreelandella subglaciescola</name>
    <dbReference type="NCBI Taxonomy" id="29571"/>
    <lineage>
        <taxon>Bacteria</taxon>
        <taxon>Pseudomonadati</taxon>
        <taxon>Pseudomonadota</taxon>
        <taxon>Gammaproteobacteria</taxon>
        <taxon>Oceanospirillales</taxon>
        <taxon>Halomonadaceae</taxon>
        <taxon>Vreelandella</taxon>
    </lineage>
</organism>
<keyword evidence="13" id="KW-1185">Reference proteome</keyword>
<keyword evidence="4" id="KW-1003">Cell membrane</keyword>